<proteinExistence type="predicted"/>
<keyword evidence="2" id="KW-1185">Reference proteome</keyword>
<comment type="caution">
    <text evidence="1">The sequence shown here is derived from an EMBL/GenBank/DDBJ whole genome shotgun (WGS) entry which is preliminary data.</text>
</comment>
<dbReference type="RefSeq" id="WP_094456397.1">
    <property type="nucleotide sequence ID" value="NZ_NOXU01000028.1"/>
</dbReference>
<dbReference type="AlphaFoldDB" id="A0A255YZ78"/>
<dbReference type="Pfam" id="PF07277">
    <property type="entry name" value="SapC"/>
    <property type="match status" value="1"/>
</dbReference>
<dbReference type="InterPro" id="IPR010836">
    <property type="entry name" value="SapC"/>
</dbReference>
<accession>A0A255YZ78</accession>
<protein>
    <recommendedName>
        <fullName evidence="3">SapC family protein</fullName>
    </recommendedName>
</protein>
<gene>
    <name evidence="1" type="ORF">CHU95_11050</name>
</gene>
<sequence>MPVFTLNAIRHAKVRLRPQADMAHAERQNHARLGLSEVDLAATDYPLFLMKHAQSGRFTLCALFALEGERSWYMLGGGWQATYLPEALLRYPFFLAPAEDRDAVLGLAVEESSPRLHDREGAALFGPDGTPSTAATRVADQLARHRLDLDAAAGFAAALAAEGIVRPLSLRLRFADGRENQVEGLYGIGAEALAGLSDTAILRLHHAGHLRAAHVMMASANQLYRLQQLHNAGATTALTELAFTVRD</sequence>
<organism evidence="1 2">
    <name type="scientific">Niveispirillum lacus</name>
    <dbReference type="NCBI Taxonomy" id="1981099"/>
    <lineage>
        <taxon>Bacteria</taxon>
        <taxon>Pseudomonadati</taxon>
        <taxon>Pseudomonadota</taxon>
        <taxon>Alphaproteobacteria</taxon>
        <taxon>Rhodospirillales</taxon>
        <taxon>Azospirillaceae</taxon>
        <taxon>Niveispirillum</taxon>
    </lineage>
</organism>
<evidence type="ECO:0008006" key="3">
    <source>
        <dbReference type="Google" id="ProtNLM"/>
    </source>
</evidence>
<dbReference type="EMBL" id="NOXU01000028">
    <property type="protein sequence ID" value="OYQ34547.1"/>
    <property type="molecule type" value="Genomic_DNA"/>
</dbReference>
<evidence type="ECO:0000313" key="1">
    <source>
        <dbReference type="EMBL" id="OYQ34547.1"/>
    </source>
</evidence>
<reference evidence="1 2" key="1">
    <citation type="submission" date="2017-07" db="EMBL/GenBank/DDBJ databases">
        <title>Niveispirillum cyanobacteriorum sp. nov., isolated from cyanobacterial aggregates in a eutrophic lake.</title>
        <authorList>
            <person name="Cai H."/>
        </authorList>
    </citation>
    <scope>NUCLEOTIDE SEQUENCE [LARGE SCALE GENOMIC DNA]</scope>
    <source>
        <strain evidence="2">TH1-14</strain>
    </source>
</reference>
<dbReference type="OrthoDB" id="7342910at2"/>
<evidence type="ECO:0000313" key="2">
    <source>
        <dbReference type="Proteomes" id="UP000216998"/>
    </source>
</evidence>
<dbReference type="Proteomes" id="UP000216998">
    <property type="component" value="Unassembled WGS sequence"/>
</dbReference>
<name>A0A255YZ78_9PROT</name>